<name>A0AAN8V7K8_9MAGN</name>
<feature type="non-terminal residue" evidence="2">
    <location>
        <position position="821"/>
    </location>
</feature>
<proteinExistence type="predicted"/>
<dbReference type="PANTHER" id="PTHR31115">
    <property type="entry name" value="OS05G0107300 PROTEIN"/>
    <property type="match status" value="1"/>
</dbReference>
<evidence type="ECO:0000313" key="2">
    <source>
        <dbReference type="EMBL" id="KAK6929065.1"/>
    </source>
</evidence>
<dbReference type="PANTHER" id="PTHR31115:SF2">
    <property type="entry name" value="OS05G0107300 PROTEIN"/>
    <property type="match status" value="1"/>
</dbReference>
<gene>
    <name evidence="2" type="ORF">RJ641_005270</name>
</gene>
<dbReference type="EMBL" id="JBAMMX010000013">
    <property type="protein sequence ID" value="KAK6929065.1"/>
    <property type="molecule type" value="Genomic_DNA"/>
</dbReference>
<feature type="region of interest" description="Disordered" evidence="1">
    <location>
        <begin position="667"/>
        <end position="700"/>
    </location>
</feature>
<feature type="compositionally biased region" description="Basic and acidic residues" evidence="1">
    <location>
        <begin position="597"/>
        <end position="614"/>
    </location>
</feature>
<evidence type="ECO:0000256" key="1">
    <source>
        <dbReference type="SAM" id="MobiDB-lite"/>
    </source>
</evidence>
<reference evidence="2 3" key="1">
    <citation type="submission" date="2023-12" db="EMBL/GenBank/DDBJ databases">
        <title>A high-quality genome assembly for Dillenia turbinata (Dilleniales).</title>
        <authorList>
            <person name="Chanderbali A."/>
        </authorList>
    </citation>
    <scope>NUCLEOTIDE SEQUENCE [LARGE SCALE GENOMIC DNA]</scope>
    <source>
        <strain evidence="2">LSX21</strain>
        <tissue evidence="2">Leaf</tissue>
    </source>
</reference>
<feature type="region of interest" description="Disordered" evidence="1">
    <location>
        <begin position="580"/>
        <end position="616"/>
    </location>
</feature>
<accession>A0AAN8V7K8</accession>
<comment type="caution">
    <text evidence="2">The sequence shown here is derived from an EMBL/GenBank/DDBJ whole genome shotgun (WGS) entry which is preliminary data.</text>
</comment>
<keyword evidence="3" id="KW-1185">Reference proteome</keyword>
<evidence type="ECO:0000313" key="3">
    <source>
        <dbReference type="Proteomes" id="UP001370490"/>
    </source>
</evidence>
<feature type="compositionally biased region" description="Polar residues" evidence="1">
    <location>
        <begin position="483"/>
        <end position="492"/>
    </location>
</feature>
<protein>
    <submittedName>
        <fullName evidence="2">Uncharacterized protein</fullName>
    </submittedName>
</protein>
<sequence length="821" mass="90275">MAGNVRFELNSGSLEEPTFAVNYPNAQRMNYSSATLDRYGSFRETSESRLLSSGTSVSRVNSSVSGNSSPLSQCLLLEPIMMAEQKYPRCGEVRRVLGLSIGSSSEDNSFGAAHSKPPPPVATEELKCFKASVSDARIKARARSKRLDESLHRLNKYIESLNCKKHQRNELLPNERSSGPNLVKIGNQIHQSISDFVAQRSEDRTKNIVLNKRVHTSVAETRAEGCSNIFPRQPLVVGRDRDMLKDGVTGSDLVEEKIRRLPAGGEGWDKKMKRKRSVSAVFCRPIDSDGELKRSVHHKLGNELGLQLSDAYGFRSGSLSGINGTSKLDGSSLPGGSGARMMPKNELDKVSLARDLMTGPNKDRAVAKGNNKYVFTPEDSCDVYLLSAPKSLLSAFASTLEFPFHILYLWLLVSPFSPILIWCLNTSFRLTVREDNHVMSPTLGSKVKASRGPRMAAVTSANSSPNFLRTPAVLEGWEQSSNVNKVQVSGGPNNRKRPMPTGSSSPPMAQWVGQRPQKISRTRRANLVSPVSNLEEVQISSEGCSPDFGARINSSGMNGSLLGRNVANGNHQIKMKLENVSSPAKLSESEESGAGENKLKDRGSISGEGEERAVDTVQNVGPSILIAKKNKVLIKEETRDGIRRQGRSGRGSQFSRICISPLRDKLENPTTIKPHRGMRPGPEKNGSKSGRPPLKKMSDRKVVTRLAHTPNSVSPDLTGESVDDREELLAAANFACNASYLGCSGPFWKKMESFFGYLGAESASYLKEQLNTAEELHESLSKVFGDKNDATICNDKKDDEEWGVEYIYEYPFVWIWEDQET</sequence>
<dbReference type="Proteomes" id="UP001370490">
    <property type="component" value="Unassembled WGS sequence"/>
</dbReference>
<dbReference type="AlphaFoldDB" id="A0AAN8V7K8"/>
<organism evidence="2 3">
    <name type="scientific">Dillenia turbinata</name>
    <dbReference type="NCBI Taxonomy" id="194707"/>
    <lineage>
        <taxon>Eukaryota</taxon>
        <taxon>Viridiplantae</taxon>
        <taxon>Streptophyta</taxon>
        <taxon>Embryophyta</taxon>
        <taxon>Tracheophyta</taxon>
        <taxon>Spermatophyta</taxon>
        <taxon>Magnoliopsida</taxon>
        <taxon>eudicotyledons</taxon>
        <taxon>Gunneridae</taxon>
        <taxon>Pentapetalae</taxon>
        <taxon>Dilleniales</taxon>
        <taxon>Dilleniaceae</taxon>
        <taxon>Dillenia</taxon>
    </lineage>
</organism>
<feature type="region of interest" description="Disordered" evidence="1">
    <location>
        <begin position="483"/>
        <end position="523"/>
    </location>
</feature>